<accession>A0A9W6NS37</accession>
<reference evidence="1" key="1">
    <citation type="journal article" date="2014" name="Int. J. Syst. Evol. Microbiol.">
        <title>Complete genome sequence of Corynebacterium casei LMG S-19264T (=DSM 44701T), isolated from a smear-ripened cheese.</title>
        <authorList>
            <consortium name="US DOE Joint Genome Institute (JGI-PGF)"/>
            <person name="Walter F."/>
            <person name="Albersmeier A."/>
            <person name="Kalinowski J."/>
            <person name="Ruckert C."/>
        </authorList>
    </citation>
    <scope>NUCLEOTIDE SEQUENCE</scope>
    <source>
        <strain evidence="1">VKM Ac-1321</strain>
    </source>
</reference>
<dbReference type="EMBL" id="BSFP01000081">
    <property type="protein sequence ID" value="GLL06911.1"/>
    <property type="molecule type" value="Genomic_DNA"/>
</dbReference>
<organism evidence="1 2">
    <name type="scientific">Dactylosporangium matsuzakiense</name>
    <dbReference type="NCBI Taxonomy" id="53360"/>
    <lineage>
        <taxon>Bacteria</taxon>
        <taxon>Bacillati</taxon>
        <taxon>Actinomycetota</taxon>
        <taxon>Actinomycetes</taxon>
        <taxon>Micromonosporales</taxon>
        <taxon>Micromonosporaceae</taxon>
        <taxon>Dactylosporangium</taxon>
    </lineage>
</organism>
<dbReference type="Proteomes" id="UP001143480">
    <property type="component" value="Unassembled WGS sequence"/>
</dbReference>
<evidence type="ECO:0000313" key="2">
    <source>
        <dbReference type="Proteomes" id="UP001143480"/>
    </source>
</evidence>
<proteinExistence type="predicted"/>
<name>A0A9W6NS37_9ACTN</name>
<gene>
    <name evidence="1" type="ORF">GCM10017581_086610</name>
</gene>
<protein>
    <submittedName>
        <fullName evidence="1">Uncharacterized protein</fullName>
    </submittedName>
</protein>
<evidence type="ECO:0000313" key="1">
    <source>
        <dbReference type="EMBL" id="GLL06911.1"/>
    </source>
</evidence>
<reference evidence="1" key="2">
    <citation type="submission" date="2023-01" db="EMBL/GenBank/DDBJ databases">
        <authorList>
            <person name="Sun Q."/>
            <person name="Evtushenko L."/>
        </authorList>
    </citation>
    <scope>NUCLEOTIDE SEQUENCE</scope>
    <source>
        <strain evidence="1">VKM Ac-1321</strain>
    </source>
</reference>
<sequence>MALGGSAQRVCAGRAEAIAVAERRVQSTVRAGDVVYVGPAASPQFSAGNGFRFRAIRTHHWTTSWEGWAWLDGYQLNAAGDAVERRSIYVDLMRLPPAALPPKLQR</sequence>
<keyword evidence="2" id="KW-1185">Reference proteome</keyword>
<dbReference type="AlphaFoldDB" id="A0A9W6NS37"/>
<comment type="caution">
    <text evidence="1">The sequence shown here is derived from an EMBL/GenBank/DDBJ whole genome shotgun (WGS) entry which is preliminary data.</text>
</comment>